<name>A0A7R7VI33_ASPCH</name>
<dbReference type="AlphaFoldDB" id="A0A7R7VI33"/>
<reference evidence="2" key="2">
    <citation type="submission" date="2021-02" db="EMBL/GenBank/DDBJ databases">
        <title>Aspergillus chevalieri M1 genome sequence.</title>
        <authorList>
            <person name="Kadooka C."/>
            <person name="Mori K."/>
            <person name="Futagami T."/>
        </authorList>
    </citation>
    <scope>NUCLEOTIDE SEQUENCE</scope>
    <source>
        <strain evidence="2">M1</strain>
    </source>
</reference>
<protein>
    <submittedName>
        <fullName evidence="2">Uncharacterized protein</fullName>
    </submittedName>
</protein>
<dbReference type="GeneID" id="66979146"/>
<organism evidence="2 3">
    <name type="scientific">Aspergillus chevalieri</name>
    <name type="common">Eurotium chevalieri</name>
    <dbReference type="NCBI Taxonomy" id="182096"/>
    <lineage>
        <taxon>Eukaryota</taxon>
        <taxon>Fungi</taxon>
        <taxon>Dikarya</taxon>
        <taxon>Ascomycota</taxon>
        <taxon>Pezizomycotina</taxon>
        <taxon>Eurotiomycetes</taxon>
        <taxon>Eurotiomycetidae</taxon>
        <taxon>Eurotiales</taxon>
        <taxon>Aspergillaceae</taxon>
        <taxon>Aspergillus</taxon>
        <taxon>Aspergillus subgen. Aspergillus</taxon>
    </lineage>
</organism>
<gene>
    <name evidence="2" type="ORF">ACHE_20245S</name>
</gene>
<dbReference type="Proteomes" id="UP000637239">
    <property type="component" value="Chromosome 2"/>
</dbReference>
<evidence type="ECO:0000313" key="3">
    <source>
        <dbReference type="Proteomes" id="UP000637239"/>
    </source>
</evidence>
<dbReference type="RefSeq" id="XP_043133309.1">
    <property type="nucleotide sequence ID" value="XM_043284527.1"/>
</dbReference>
<feature type="region of interest" description="Disordered" evidence="1">
    <location>
        <begin position="1"/>
        <end position="64"/>
    </location>
</feature>
<dbReference type="EMBL" id="AP024417">
    <property type="protein sequence ID" value="BCR84787.1"/>
    <property type="molecule type" value="Genomic_DNA"/>
</dbReference>
<accession>A0A7R7VI33</accession>
<evidence type="ECO:0000256" key="1">
    <source>
        <dbReference type="SAM" id="MobiDB-lite"/>
    </source>
</evidence>
<dbReference type="KEGG" id="ache:ACHE_20245S"/>
<keyword evidence="3" id="KW-1185">Reference proteome</keyword>
<reference evidence="2" key="1">
    <citation type="submission" date="2021-01" db="EMBL/GenBank/DDBJ databases">
        <authorList>
            <consortium name="Aspergillus chevalieri M1 genome sequencing consortium"/>
            <person name="Kazuki M."/>
            <person name="Futagami T."/>
        </authorList>
    </citation>
    <scope>NUCLEOTIDE SEQUENCE</scope>
    <source>
        <strain evidence="2">M1</strain>
    </source>
</reference>
<feature type="compositionally biased region" description="Basic and acidic residues" evidence="1">
    <location>
        <begin position="48"/>
        <end position="60"/>
    </location>
</feature>
<evidence type="ECO:0000313" key="2">
    <source>
        <dbReference type="EMBL" id="BCR84787.1"/>
    </source>
</evidence>
<sequence>MSRPPDPDPDMIEISRWSTSSSEEEEEESGEGHEAGSRGSKTSQGKNSAHDRNAGKRDDNPQNEEEVIYELDEDAMSQLPDHLQINMREIQQERMERIHCENSNVQIRKISDQKEVRADNWFRNMLSRFPSRPNMGFHANRDTVRRRHSPSLDDLEAHERARLAPGSPMPLTKDNLEYLTECTGGETNVMLAAATRRRVEKKASIKDRIYSRLSGKRRREEEAALRHLKNIESQVHVGIPQCYRDLVKEEEEQNRQLSAQIAEGRHSLRGRVKESMQKMSMAFKKD</sequence>
<proteinExistence type="predicted"/>